<organism evidence="1 2">
    <name type="scientific">Nephila pilipes</name>
    <name type="common">Giant wood spider</name>
    <name type="synonym">Nephila maculata</name>
    <dbReference type="NCBI Taxonomy" id="299642"/>
    <lineage>
        <taxon>Eukaryota</taxon>
        <taxon>Metazoa</taxon>
        <taxon>Ecdysozoa</taxon>
        <taxon>Arthropoda</taxon>
        <taxon>Chelicerata</taxon>
        <taxon>Arachnida</taxon>
        <taxon>Araneae</taxon>
        <taxon>Araneomorphae</taxon>
        <taxon>Entelegynae</taxon>
        <taxon>Araneoidea</taxon>
        <taxon>Nephilidae</taxon>
        <taxon>Nephila</taxon>
    </lineage>
</organism>
<dbReference type="EMBL" id="BMAW01088487">
    <property type="protein sequence ID" value="GFS34934.1"/>
    <property type="molecule type" value="Genomic_DNA"/>
</dbReference>
<name>A0A8X6I8S0_NEPPI</name>
<keyword evidence="2" id="KW-1185">Reference proteome</keyword>
<proteinExistence type="predicted"/>
<dbReference type="AlphaFoldDB" id="A0A8X6I8S0"/>
<reference evidence="1" key="1">
    <citation type="submission" date="2020-08" db="EMBL/GenBank/DDBJ databases">
        <title>Multicomponent nature underlies the extraordinary mechanical properties of spider dragline silk.</title>
        <authorList>
            <person name="Kono N."/>
            <person name="Nakamura H."/>
            <person name="Mori M."/>
            <person name="Yoshida Y."/>
            <person name="Ohtoshi R."/>
            <person name="Malay A.D."/>
            <person name="Moran D.A.P."/>
            <person name="Tomita M."/>
            <person name="Numata K."/>
            <person name="Arakawa K."/>
        </authorList>
    </citation>
    <scope>NUCLEOTIDE SEQUENCE</scope>
</reference>
<sequence length="140" mass="16143">MFNPKLFASDYFSKQHEKPVSNRAVTLWLFMCTVFKYLSDADDSWSQTLKILDLGSFLFSLQYLLWCPDSPHIMHVKGQSLATRPKLLQEKHFGSPFSLQVVKIKVLGLSIRLVKPPLTLNLWFIGFPSSNLLDWNLLVL</sequence>
<gene>
    <name evidence="1" type="ORF">NPIL_373381</name>
</gene>
<accession>A0A8X6I8S0</accession>
<evidence type="ECO:0000313" key="1">
    <source>
        <dbReference type="EMBL" id="GFS34934.1"/>
    </source>
</evidence>
<dbReference type="Proteomes" id="UP000887013">
    <property type="component" value="Unassembled WGS sequence"/>
</dbReference>
<protein>
    <submittedName>
        <fullName evidence="1">Uncharacterized protein</fullName>
    </submittedName>
</protein>
<evidence type="ECO:0000313" key="2">
    <source>
        <dbReference type="Proteomes" id="UP000887013"/>
    </source>
</evidence>
<comment type="caution">
    <text evidence="1">The sequence shown here is derived from an EMBL/GenBank/DDBJ whole genome shotgun (WGS) entry which is preliminary data.</text>
</comment>